<protein>
    <recommendedName>
        <fullName evidence="5">Tubulin--tyrosine ligase-like protein 5</fullName>
    </recommendedName>
</protein>
<dbReference type="GO" id="GO:0036064">
    <property type="term" value="C:ciliary basal body"/>
    <property type="evidence" value="ECO:0007669"/>
    <property type="project" value="TreeGrafter"/>
</dbReference>
<organism evidence="8 9">
    <name type="scientific">Plakobranchus ocellatus</name>
    <dbReference type="NCBI Taxonomy" id="259542"/>
    <lineage>
        <taxon>Eukaryota</taxon>
        <taxon>Metazoa</taxon>
        <taxon>Spiralia</taxon>
        <taxon>Lophotrochozoa</taxon>
        <taxon>Mollusca</taxon>
        <taxon>Gastropoda</taxon>
        <taxon>Heterobranchia</taxon>
        <taxon>Euthyneura</taxon>
        <taxon>Panpulmonata</taxon>
        <taxon>Sacoglossa</taxon>
        <taxon>Placobranchoidea</taxon>
        <taxon>Plakobranchidae</taxon>
        <taxon>Plakobranchus</taxon>
    </lineage>
</organism>
<evidence type="ECO:0000256" key="1">
    <source>
        <dbReference type="ARBA" id="ARBA00006820"/>
    </source>
</evidence>
<accession>A0AAV4BKV3</accession>
<keyword evidence="3" id="KW-0547">Nucleotide-binding</keyword>
<evidence type="ECO:0000256" key="2">
    <source>
        <dbReference type="ARBA" id="ARBA00022598"/>
    </source>
</evidence>
<evidence type="ECO:0000256" key="3">
    <source>
        <dbReference type="ARBA" id="ARBA00022741"/>
    </source>
</evidence>
<feature type="region of interest" description="Disordered" evidence="7">
    <location>
        <begin position="61"/>
        <end position="98"/>
    </location>
</feature>
<dbReference type="GO" id="GO:0070740">
    <property type="term" value="F:tubulin-glutamic acid ligase activity"/>
    <property type="evidence" value="ECO:0007669"/>
    <property type="project" value="TreeGrafter"/>
</dbReference>
<dbReference type="GO" id="GO:0005524">
    <property type="term" value="F:ATP binding"/>
    <property type="evidence" value="ECO:0007669"/>
    <property type="project" value="UniProtKB-KW"/>
</dbReference>
<evidence type="ECO:0000313" key="8">
    <source>
        <dbReference type="EMBL" id="GFO20105.1"/>
    </source>
</evidence>
<dbReference type="GO" id="GO:0000226">
    <property type="term" value="P:microtubule cytoskeleton organization"/>
    <property type="evidence" value="ECO:0007669"/>
    <property type="project" value="TreeGrafter"/>
</dbReference>
<keyword evidence="4" id="KW-0067">ATP-binding</keyword>
<evidence type="ECO:0000256" key="4">
    <source>
        <dbReference type="ARBA" id="ARBA00022840"/>
    </source>
</evidence>
<dbReference type="PROSITE" id="PS51221">
    <property type="entry name" value="TTL"/>
    <property type="match status" value="1"/>
</dbReference>
<evidence type="ECO:0000256" key="7">
    <source>
        <dbReference type="SAM" id="MobiDB-lite"/>
    </source>
</evidence>
<gene>
    <name evidence="8" type="ORF">PoB_004661000</name>
</gene>
<comment type="caution">
    <text evidence="8">The sequence shown here is derived from an EMBL/GenBank/DDBJ whole genome shotgun (WGS) entry which is preliminary data.</text>
</comment>
<proteinExistence type="inferred from homology"/>
<dbReference type="Proteomes" id="UP000735302">
    <property type="component" value="Unassembled WGS sequence"/>
</dbReference>
<feature type="compositionally biased region" description="Basic and acidic residues" evidence="7">
    <location>
        <begin position="68"/>
        <end position="90"/>
    </location>
</feature>
<dbReference type="PANTHER" id="PTHR12241">
    <property type="entry name" value="TUBULIN POLYGLUTAMYLASE"/>
    <property type="match status" value="1"/>
</dbReference>
<sequence length="541" mass="63942">MTAHSFYPKYIWSYFQQSQHFQLTGIKSKRTMVFSKLKSLFENNKNNVKFHDRCMDISITQASEGEEEDRKNDDDENLKDQPKTDRDKQHVVQNIRRRPNNERHTYSPWFPRGYKIDLRIYVLVTSFKPLVIYIYQEGLTRFATVKYRNDNANLHALRMHLTNFSINVNSGNYIKNDDPSIEDFGSKWTLSALLRYFQANGIDTVGVECYDKKKPRQCRTIDQLVLNYLHLKQCCSAKELQHLERRRARFWKNLTRREQKMITRVRNDEKRAGGWIRIFPVVDSWEKYNTGQSRMSSYTMVFILLRIDTGHAGHAEADEEIPDKPGNYCGGDEIVLEEALRKRLLGQITKGYLLTEVQARILFMRYLTNLKQILRECQQAPDIRTCPPLSVIKDLLYQFLGQCSNLIIDKTKSKAEYYLDTCLTNFLYYYHKETRQLMLRGETSLKATGEPAHETKQDREFVSLDLFEEFIHSADPWEIEELLLDYFKIHGDDKLFLRDPIRIILPANKHFKERSKDASISEDRITAMPERMPHINREEIP</sequence>
<dbReference type="GO" id="GO:0015631">
    <property type="term" value="F:tubulin binding"/>
    <property type="evidence" value="ECO:0007669"/>
    <property type="project" value="TreeGrafter"/>
</dbReference>
<dbReference type="AlphaFoldDB" id="A0AAV4BKV3"/>
<evidence type="ECO:0000256" key="5">
    <source>
        <dbReference type="ARBA" id="ARBA00041448"/>
    </source>
</evidence>
<keyword evidence="2" id="KW-0436">Ligase</keyword>
<dbReference type="InterPro" id="IPR004344">
    <property type="entry name" value="TTL/TTLL_fam"/>
</dbReference>
<dbReference type="PANTHER" id="PTHR12241:SF145">
    <property type="entry name" value="TUBULIN POLYGLUTAMYLASE TTLL5"/>
    <property type="match status" value="1"/>
</dbReference>
<reference evidence="8 9" key="1">
    <citation type="journal article" date="2021" name="Elife">
        <title>Chloroplast acquisition without the gene transfer in kleptoplastic sea slugs, Plakobranchus ocellatus.</title>
        <authorList>
            <person name="Maeda T."/>
            <person name="Takahashi S."/>
            <person name="Yoshida T."/>
            <person name="Shimamura S."/>
            <person name="Takaki Y."/>
            <person name="Nagai Y."/>
            <person name="Toyoda A."/>
            <person name="Suzuki Y."/>
            <person name="Arimoto A."/>
            <person name="Ishii H."/>
            <person name="Satoh N."/>
            <person name="Nishiyama T."/>
            <person name="Hasebe M."/>
            <person name="Maruyama T."/>
            <person name="Minagawa J."/>
            <person name="Obokata J."/>
            <person name="Shigenobu S."/>
        </authorList>
    </citation>
    <scope>NUCLEOTIDE SEQUENCE [LARGE SCALE GENOMIC DNA]</scope>
</reference>
<keyword evidence="9" id="KW-1185">Reference proteome</keyword>
<comment type="similarity">
    <text evidence="1">Belongs to the tubulin--tyrosine ligase family.</text>
</comment>
<evidence type="ECO:0000313" key="9">
    <source>
        <dbReference type="Proteomes" id="UP000735302"/>
    </source>
</evidence>
<dbReference type="Gene3D" id="3.30.470.20">
    <property type="entry name" value="ATP-grasp fold, B domain"/>
    <property type="match status" value="1"/>
</dbReference>
<dbReference type="EMBL" id="BLXT01005153">
    <property type="protein sequence ID" value="GFO20105.1"/>
    <property type="molecule type" value="Genomic_DNA"/>
</dbReference>
<name>A0AAV4BKV3_9GAST</name>
<evidence type="ECO:0000256" key="6">
    <source>
        <dbReference type="ARBA" id="ARBA00049274"/>
    </source>
</evidence>
<comment type="catalytic activity">
    <reaction evidence="6">
        <text>L-glutamyl-[protein] + L-glutamate + ATP = gamma-L-glutamyl-L-glutamyl-[protein] + ADP + phosphate + H(+)</text>
        <dbReference type="Rhea" id="RHEA:60144"/>
        <dbReference type="Rhea" id="RHEA-COMP:10208"/>
        <dbReference type="Rhea" id="RHEA-COMP:15517"/>
        <dbReference type="ChEBI" id="CHEBI:15378"/>
        <dbReference type="ChEBI" id="CHEBI:29973"/>
        <dbReference type="ChEBI" id="CHEBI:29985"/>
        <dbReference type="ChEBI" id="CHEBI:30616"/>
        <dbReference type="ChEBI" id="CHEBI:43474"/>
        <dbReference type="ChEBI" id="CHEBI:143622"/>
        <dbReference type="ChEBI" id="CHEBI:456216"/>
    </reaction>
    <physiologicalReaction direction="left-to-right" evidence="6">
        <dbReference type="Rhea" id="RHEA:60145"/>
    </physiologicalReaction>
</comment>
<dbReference type="Pfam" id="PF03133">
    <property type="entry name" value="TTL"/>
    <property type="match status" value="1"/>
</dbReference>